<comment type="caution">
    <text evidence="2">The sequence shown here is derived from an EMBL/GenBank/DDBJ whole genome shotgun (WGS) entry which is preliminary data.</text>
</comment>
<dbReference type="EMBL" id="QYAZ01000001">
    <property type="protein sequence ID" value="KAB8123993.1"/>
    <property type="molecule type" value="Genomic_DNA"/>
</dbReference>
<gene>
    <name evidence="2" type="ORF">D3W54_07020</name>
</gene>
<feature type="region of interest" description="Disordered" evidence="1">
    <location>
        <begin position="455"/>
        <end position="475"/>
    </location>
</feature>
<dbReference type="InterPro" id="IPR009279">
    <property type="entry name" value="Portal_Mu"/>
</dbReference>
<feature type="compositionally biased region" description="Polar residues" evidence="1">
    <location>
        <begin position="464"/>
        <end position="475"/>
    </location>
</feature>
<proteinExistence type="predicted"/>
<organism evidence="2 3">
    <name type="scientific">Komagataeibacter medellinensis</name>
    <dbReference type="NCBI Taxonomy" id="1177712"/>
    <lineage>
        <taxon>Bacteria</taxon>
        <taxon>Pseudomonadati</taxon>
        <taxon>Pseudomonadota</taxon>
        <taxon>Alphaproteobacteria</taxon>
        <taxon>Acetobacterales</taxon>
        <taxon>Acetobacteraceae</taxon>
        <taxon>Komagataeibacter</taxon>
    </lineage>
</organism>
<dbReference type="Pfam" id="PF06074">
    <property type="entry name" value="Portal_Mu"/>
    <property type="match status" value="1"/>
</dbReference>
<dbReference type="Proteomes" id="UP000427842">
    <property type="component" value="Unassembled WGS sequence"/>
</dbReference>
<keyword evidence="3" id="KW-1185">Reference proteome</keyword>
<accession>A0ABQ6VUZ7</accession>
<reference evidence="2 3" key="1">
    <citation type="submission" date="2018-09" db="EMBL/GenBank/DDBJ databases">
        <title>Genome sequence and characterization of the bcs clusters for the production of nanocellulose from the low pH resistant strain Komagataeibacter medellinensis ID13488.</title>
        <authorList>
            <person name="Hernandez-Arriaga A.M."/>
            <person name="Del Cerro C."/>
            <person name="Urbina L."/>
            <person name="Eceiza A."/>
            <person name="Retegi A."/>
            <person name="Prieto M.A."/>
        </authorList>
    </citation>
    <scope>NUCLEOTIDE SEQUENCE [LARGE SCALE GENOMIC DNA]</scope>
    <source>
        <strain evidence="2 3">ID13488</strain>
    </source>
</reference>
<protein>
    <submittedName>
        <fullName evidence="2">DUF935 family protein</fullName>
    </submittedName>
</protein>
<evidence type="ECO:0000256" key="1">
    <source>
        <dbReference type="SAM" id="MobiDB-lite"/>
    </source>
</evidence>
<name>A0ABQ6VUZ7_9PROT</name>
<evidence type="ECO:0000313" key="2">
    <source>
        <dbReference type="EMBL" id="KAB8123993.1"/>
    </source>
</evidence>
<sequence>MPARKRQTDMATLLDQYGKPIRTATLTEEVSGARMVGLRPAVVPTEIGPLSPELIGQTLRAADQGDSLMWQILAEEIERRDPHYLSVLNTRKLAISQLPITVTPASSDAVHVKHADFVRGWVERGILRRSLYDQMDALAKGFSVHEMEWNMEAGNYWPAELTFRPQRWFDISMQDGETIMIRDDCATPALPSVPDGIPQPAFRDMPPYKFVTHRHAAWSGLTIRGGLTRAAIWLVMFKLFTNRDWALFVQNYGLPMRVGKYTRDASENDRKILLRAVSDIAGGAGCTIPDSMQIEFPEPKTASSASDIHERRFRILNEELSKLVLGQTGTTESKQGAHASGQVHRQVQEDIERADTFWLSHTATTQCAVPMVALSYGPQDAYPVITIGRPDEAPFDDVIKALQFGGPQGLKIRCQDIYDRLGLTPPEDGDAVCGIIAQPQPVEPAHVLPAQDRVPQDMPARVPTPTTQSPQEPDQQNTLHAVLGRLVARHAREEPHVLALLTNSLAHAAQPVLDDMIIPVRRALMAAKDMAEFRQRLDGLKLSPAAFAQAMAQGMAAANLAGELMVLDEIGRDPAGHA</sequence>
<evidence type="ECO:0000313" key="3">
    <source>
        <dbReference type="Proteomes" id="UP000427842"/>
    </source>
</evidence>